<sequence length="99" mass="11065">GYSRKGAALSFLKRYEEAKFTYEEGLKLDANNEQLKEGLKDAKYHLTGPAGSQPMPNPFATPGLMEKLASDPRTKDFLKDPDYLKVVSDLQSNPQMLGR</sequence>
<reference evidence="5" key="1">
    <citation type="submission" date="2025-08" db="UniProtKB">
        <authorList>
            <consortium name="RefSeq"/>
        </authorList>
    </citation>
    <scope>IDENTIFICATION</scope>
    <source>
        <tissue evidence="5">Testes</tissue>
    </source>
</reference>
<dbReference type="RefSeq" id="XP_006822090.1">
    <property type="nucleotide sequence ID" value="XM_006822027.1"/>
</dbReference>
<dbReference type="Gene3D" id="1.10.260.100">
    <property type="match status" value="1"/>
</dbReference>
<dbReference type="PANTHER" id="PTHR22904">
    <property type="entry name" value="TPR REPEAT CONTAINING PROTEIN"/>
    <property type="match status" value="1"/>
</dbReference>
<keyword evidence="1" id="KW-0677">Repeat</keyword>
<evidence type="ECO:0000313" key="5">
    <source>
        <dbReference type="RefSeq" id="XP_006822090.1"/>
    </source>
</evidence>
<dbReference type="Gene3D" id="1.25.40.10">
    <property type="entry name" value="Tetratricopeptide repeat domain"/>
    <property type="match status" value="1"/>
</dbReference>
<evidence type="ECO:0000259" key="3">
    <source>
        <dbReference type="Pfam" id="PF17830"/>
    </source>
</evidence>
<keyword evidence="2" id="KW-0802">TPR repeat</keyword>
<feature type="non-terminal residue" evidence="5">
    <location>
        <position position="1"/>
    </location>
</feature>
<dbReference type="GeneID" id="102806140"/>
<evidence type="ECO:0000313" key="4">
    <source>
        <dbReference type="Proteomes" id="UP000694865"/>
    </source>
</evidence>
<accession>A0ABM0MPZ9</accession>
<dbReference type="Pfam" id="PF17830">
    <property type="entry name" value="STI1-HOP_DP"/>
    <property type="match status" value="1"/>
</dbReference>
<evidence type="ECO:0000256" key="1">
    <source>
        <dbReference type="ARBA" id="ARBA00022737"/>
    </source>
</evidence>
<protein>
    <submittedName>
        <fullName evidence="5">Stress-induced-phosphoprotein 1-like</fullName>
    </submittedName>
</protein>
<dbReference type="InterPro" id="IPR041243">
    <property type="entry name" value="STI1/HOP_DP"/>
</dbReference>
<proteinExistence type="predicted"/>
<dbReference type="PANTHER" id="PTHR22904:SF523">
    <property type="entry name" value="STRESS-INDUCED-PHOSPHOPROTEIN 1"/>
    <property type="match status" value="1"/>
</dbReference>
<organism evidence="4 5">
    <name type="scientific">Saccoglossus kowalevskii</name>
    <name type="common">Acorn worm</name>
    <dbReference type="NCBI Taxonomy" id="10224"/>
    <lineage>
        <taxon>Eukaryota</taxon>
        <taxon>Metazoa</taxon>
        <taxon>Hemichordata</taxon>
        <taxon>Enteropneusta</taxon>
        <taxon>Harrimaniidae</taxon>
        <taxon>Saccoglossus</taxon>
    </lineage>
</organism>
<evidence type="ECO:0000256" key="2">
    <source>
        <dbReference type="ARBA" id="ARBA00022803"/>
    </source>
</evidence>
<feature type="domain" description="STI1/HOP DP" evidence="3">
    <location>
        <begin position="62"/>
        <end position="98"/>
    </location>
</feature>
<name>A0ABM0MPZ9_SACKO</name>
<dbReference type="Proteomes" id="UP000694865">
    <property type="component" value="Unplaced"/>
</dbReference>
<gene>
    <name evidence="5" type="primary">LOC102806140</name>
</gene>
<dbReference type="InterPro" id="IPR011990">
    <property type="entry name" value="TPR-like_helical_dom_sf"/>
</dbReference>
<dbReference type="SUPFAM" id="SSF48452">
    <property type="entry name" value="TPR-like"/>
    <property type="match status" value="1"/>
</dbReference>
<keyword evidence="4" id="KW-1185">Reference proteome</keyword>